<organism evidence="3 4">
    <name type="scientific">Tigriopus californicus</name>
    <name type="common">Marine copepod</name>
    <dbReference type="NCBI Taxonomy" id="6832"/>
    <lineage>
        <taxon>Eukaryota</taxon>
        <taxon>Metazoa</taxon>
        <taxon>Ecdysozoa</taxon>
        <taxon>Arthropoda</taxon>
        <taxon>Crustacea</taxon>
        <taxon>Multicrustacea</taxon>
        <taxon>Hexanauplia</taxon>
        <taxon>Copepoda</taxon>
        <taxon>Harpacticoida</taxon>
        <taxon>Harpacticidae</taxon>
        <taxon>Tigriopus</taxon>
    </lineage>
</organism>
<proteinExistence type="predicted"/>
<accession>A0A553PSP4</accession>
<dbReference type="PROSITE" id="PS51029">
    <property type="entry name" value="MADF"/>
    <property type="match status" value="1"/>
</dbReference>
<dbReference type="PANTHER" id="PTHR12243">
    <property type="entry name" value="MADF DOMAIN TRANSCRIPTION FACTOR"/>
    <property type="match status" value="1"/>
</dbReference>
<evidence type="ECO:0000313" key="4">
    <source>
        <dbReference type="Proteomes" id="UP000318571"/>
    </source>
</evidence>
<comment type="caution">
    <text evidence="3">The sequence shown here is derived from an EMBL/GenBank/DDBJ whole genome shotgun (WGS) entry which is preliminary data.</text>
</comment>
<sequence length="297" mass="34045">MARKNGGKEIRDKELQPVKEELIGLVKNQEAIWLSSHVDHVNKEKVLNAWIAILTALKNDHVDVLQKHDLGSTPALKAMWKNLQAYFFSKRKTLQLPSGSGATCTSDPRTQWPFYKKLEFLSRSTIHLQTECSIFVEPTNDSTNNTQGTVHEATEWEQLTNNAELSVEVKRDDILEDGNVDMNGKRDEDALQETSVSENHAATHVSKHKASWTPRQQRKKQRSSNDVTETAVQSRNAFRDKYCEALTNFATRPEIDSANAFAQFMVTQMKKMDERSLRHFQMEMTQRSFEYLTEDGI</sequence>
<name>A0A553PSP4_TIGCA</name>
<dbReference type="AlphaFoldDB" id="A0A553PSP4"/>
<dbReference type="Proteomes" id="UP000318571">
    <property type="component" value="Chromosome 12"/>
</dbReference>
<feature type="compositionally biased region" description="Basic residues" evidence="1">
    <location>
        <begin position="205"/>
        <end position="222"/>
    </location>
</feature>
<dbReference type="Pfam" id="PF10545">
    <property type="entry name" value="MADF_DNA_bdg"/>
    <property type="match status" value="1"/>
</dbReference>
<evidence type="ECO:0000256" key="1">
    <source>
        <dbReference type="SAM" id="MobiDB-lite"/>
    </source>
</evidence>
<evidence type="ECO:0000313" key="3">
    <source>
        <dbReference type="EMBL" id="TRY80708.1"/>
    </source>
</evidence>
<dbReference type="SMART" id="SM00595">
    <property type="entry name" value="MADF"/>
    <property type="match status" value="1"/>
</dbReference>
<feature type="domain" description="MADF" evidence="2">
    <location>
        <begin position="21"/>
        <end position="126"/>
    </location>
</feature>
<feature type="compositionally biased region" description="Polar residues" evidence="1">
    <location>
        <begin position="224"/>
        <end position="233"/>
    </location>
</feature>
<protein>
    <recommendedName>
        <fullName evidence="2">MADF domain-containing protein</fullName>
    </recommendedName>
</protein>
<evidence type="ECO:0000259" key="2">
    <source>
        <dbReference type="PROSITE" id="PS51029"/>
    </source>
</evidence>
<dbReference type="EMBL" id="VCGU01000001">
    <property type="protein sequence ID" value="TRY80708.1"/>
    <property type="molecule type" value="Genomic_DNA"/>
</dbReference>
<dbReference type="InterPro" id="IPR039353">
    <property type="entry name" value="TF_Adf1"/>
</dbReference>
<feature type="region of interest" description="Disordered" evidence="1">
    <location>
        <begin position="176"/>
        <end position="233"/>
    </location>
</feature>
<dbReference type="InterPro" id="IPR006578">
    <property type="entry name" value="MADF-dom"/>
</dbReference>
<dbReference type="PANTHER" id="PTHR12243:SF67">
    <property type="entry name" value="COREPRESSOR OF PANGOLIN, ISOFORM A-RELATED"/>
    <property type="match status" value="1"/>
</dbReference>
<gene>
    <name evidence="3" type="ORF">TCAL_14489</name>
</gene>
<reference evidence="3 4" key="1">
    <citation type="journal article" date="2018" name="Nat. Ecol. Evol.">
        <title>Genomic signatures of mitonuclear coevolution across populations of Tigriopus californicus.</title>
        <authorList>
            <person name="Barreto F.S."/>
            <person name="Watson E.T."/>
            <person name="Lima T.G."/>
            <person name="Willett C.S."/>
            <person name="Edmands S."/>
            <person name="Li W."/>
            <person name="Burton R.S."/>
        </authorList>
    </citation>
    <scope>NUCLEOTIDE SEQUENCE [LARGE SCALE GENOMIC DNA]</scope>
    <source>
        <strain evidence="3 4">San Diego</strain>
    </source>
</reference>
<keyword evidence="4" id="KW-1185">Reference proteome</keyword>